<feature type="domain" description="N-acetyltransferase" evidence="4">
    <location>
        <begin position="8"/>
        <end position="170"/>
    </location>
</feature>
<dbReference type="RefSeq" id="WP_305930919.1">
    <property type="nucleotide sequence ID" value="NZ_JAVAIL010000007.1"/>
</dbReference>
<dbReference type="InterPro" id="IPR051531">
    <property type="entry name" value="N-acetyltransferase"/>
</dbReference>
<dbReference type="SUPFAM" id="SSF55729">
    <property type="entry name" value="Acyl-CoA N-acyltransferases (Nat)"/>
    <property type="match status" value="1"/>
</dbReference>
<dbReference type="PROSITE" id="PS51186">
    <property type="entry name" value="GNAT"/>
    <property type="match status" value="1"/>
</dbReference>
<evidence type="ECO:0000313" key="6">
    <source>
        <dbReference type="Proteomes" id="UP001235664"/>
    </source>
</evidence>
<accession>A0ABT9HC67</accession>
<dbReference type="Proteomes" id="UP001235664">
    <property type="component" value="Unassembled WGS sequence"/>
</dbReference>
<proteinExistence type="inferred from homology"/>
<dbReference type="InterPro" id="IPR000182">
    <property type="entry name" value="GNAT_dom"/>
</dbReference>
<evidence type="ECO:0000256" key="1">
    <source>
        <dbReference type="ARBA" id="ARBA00022679"/>
    </source>
</evidence>
<dbReference type="Gene3D" id="3.40.630.30">
    <property type="match status" value="1"/>
</dbReference>
<reference evidence="5 6" key="1">
    <citation type="submission" date="2023-08" db="EMBL/GenBank/DDBJ databases">
        <title>genomic of DY56.</title>
        <authorList>
            <person name="Wang Y."/>
        </authorList>
    </citation>
    <scope>NUCLEOTIDE SEQUENCE [LARGE SCALE GENOMIC DNA]</scope>
    <source>
        <strain evidence="5 6">DY56-A-20</strain>
    </source>
</reference>
<protein>
    <submittedName>
        <fullName evidence="5">GNAT family N-acetyltransferase</fullName>
    </submittedName>
</protein>
<evidence type="ECO:0000259" key="4">
    <source>
        <dbReference type="PROSITE" id="PS51186"/>
    </source>
</evidence>
<keyword evidence="6" id="KW-1185">Reference proteome</keyword>
<evidence type="ECO:0000256" key="3">
    <source>
        <dbReference type="ARBA" id="ARBA00038502"/>
    </source>
</evidence>
<evidence type="ECO:0000313" key="5">
    <source>
        <dbReference type="EMBL" id="MDP4540918.1"/>
    </source>
</evidence>
<sequence>MFHRSQRVMLRPIWPEDWPGIYEAINDKTVVRNLARAPWPYTPADAQAFACLPRKRDEAKFLITLPEMAGAPVVGCIGLEPLDGGGHELGYWVGRAWWGRGIATEAVHGILEVARMRGWNRVSAEHFLDNPASGRVLHKTGFRPAGKIVERFSRARGHEAAVTCFALDLDEQGRVAPVDLLDAA</sequence>
<keyword evidence="1" id="KW-0808">Transferase</keyword>
<organism evidence="5 6">
    <name type="scientific">Qipengyuania benthica</name>
    <dbReference type="NCBI Taxonomy" id="3067651"/>
    <lineage>
        <taxon>Bacteria</taxon>
        <taxon>Pseudomonadati</taxon>
        <taxon>Pseudomonadota</taxon>
        <taxon>Alphaproteobacteria</taxon>
        <taxon>Sphingomonadales</taxon>
        <taxon>Erythrobacteraceae</taxon>
        <taxon>Qipengyuania</taxon>
    </lineage>
</organism>
<dbReference type="CDD" id="cd04301">
    <property type="entry name" value="NAT_SF"/>
    <property type="match status" value="1"/>
</dbReference>
<dbReference type="InterPro" id="IPR016181">
    <property type="entry name" value="Acyl_CoA_acyltransferase"/>
</dbReference>
<dbReference type="Pfam" id="PF13302">
    <property type="entry name" value="Acetyltransf_3"/>
    <property type="match status" value="1"/>
</dbReference>
<keyword evidence="2" id="KW-0012">Acyltransferase</keyword>
<comment type="caution">
    <text evidence="5">The sequence shown here is derived from an EMBL/GenBank/DDBJ whole genome shotgun (WGS) entry which is preliminary data.</text>
</comment>
<name>A0ABT9HC67_9SPHN</name>
<dbReference type="PANTHER" id="PTHR43792:SF8">
    <property type="entry name" value="[RIBOSOMAL PROTEIN US5]-ALANINE N-ACETYLTRANSFERASE"/>
    <property type="match status" value="1"/>
</dbReference>
<evidence type="ECO:0000256" key="2">
    <source>
        <dbReference type="ARBA" id="ARBA00023315"/>
    </source>
</evidence>
<dbReference type="EMBL" id="JAVAIL010000007">
    <property type="protein sequence ID" value="MDP4540918.1"/>
    <property type="molecule type" value="Genomic_DNA"/>
</dbReference>
<dbReference type="PANTHER" id="PTHR43792">
    <property type="entry name" value="GNAT FAMILY, PUTATIVE (AFU_ORTHOLOGUE AFUA_3G00765)-RELATED-RELATED"/>
    <property type="match status" value="1"/>
</dbReference>
<gene>
    <name evidence="5" type="ORF">Q9K01_14920</name>
</gene>
<comment type="similarity">
    <text evidence="3">Belongs to the acetyltransferase family. RimJ subfamily.</text>
</comment>